<dbReference type="RefSeq" id="WP_152067347.1">
    <property type="nucleotide sequence ID" value="NZ_CABWIF010000002.1"/>
</dbReference>
<gene>
    <name evidence="2" type="ORF">CKJAJONC_01132</name>
</gene>
<dbReference type="AlphaFoldDB" id="A0A5K1IJT8"/>
<keyword evidence="1" id="KW-0472">Membrane</keyword>
<feature type="transmembrane region" description="Helical" evidence="1">
    <location>
        <begin position="40"/>
        <end position="59"/>
    </location>
</feature>
<keyword evidence="1" id="KW-0812">Transmembrane</keyword>
<organism evidence="2 3">
    <name type="scientific">Collinsella aerofaciens</name>
    <dbReference type="NCBI Taxonomy" id="74426"/>
    <lineage>
        <taxon>Bacteria</taxon>
        <taxon>Bacillati</taxon>
        <taxon>Actinomycetota</taxon>
        <taxon>Coriobacteriia</taxon>
        <taxon>Coriobacteriales</taxon>
        <taxon>Coriobacteriaceae</taxon>
        <taxon>Collinsella</taxon>
    </lineage>
</organism>
<protein>
    <submittedName>
        <fullName evidence="2">Uncharacterized protein</fullName>
    </submittedName>
</protein>
<dbReference type="EMBL" id="CABWIF010000002">
    <property type="protein sequence ID" value="VWL87432.1"/>
    <property type="molecule type" value="Genomic_DNA"/>
</dbReference>
<evidence type="ECO:0000256" key="1">
    <source>
        <dbReference type="SAM" id="Phobius"/>
    </source>
</evidence>
<accession>A0A5K1IJT8</accession>
<evidence type="ECO:0000313" key="3">
    <source>
        <dbReference type="Proteomes" id="UP000368032"/>
    </source>
</evidence>
<dbReference type="Proteomes" id="UP000368032">
    <property type="component" value="Unassembled WGS sequence"/>
</dbReference>
<evidence type="ECO:0000313" key="2">
    <source>
        <dbReference type="EMBL" id="VWL87432.1"/>
    </source>
</evidence>
<proteinExistence type="predicted"/>
<sequence>MEKIKGKRVRVAAGKRKTRTATVRFRTETSVTPEQRRERLQAVFAALFVCACIAATWALEATVWPR</sequence>
<name>A0A5K1IJT8_9ACTN</name>
<keyword evidence="1" id="KW-1133">Transmembrane helix</keyword>
<reference evidence="2 3" key="1">
    <citation type="submission" date="2019-10" db="EMBL/GenBank/DDBJ databases">
        <authorList>
            <person name="Wolf R A."/>
        </authorList>
    </citation>
    <scope>NUCLEOTIDE SEQUENCE [LARGE SCALE GENOMIC DNA]</scope>
    <source>
        <strain evidence="2">Collinsella_aerofaciens_DSM_13712</strain>
    </source>
</reference>